<evidence type="ECO:0000313" key="3">
    <source>
        <dbReference type="EMBL" id="KAF5660320.1"/>
    </source>
</evidence>
<dbReference type="CDD" id="cd05233">
    <property type="entry name" value="SDR_c"/>
    <property type="match status" value="1"/>
</dbReference>
<evidence type="ECO:0000256" key="1">
    <source>
        <dbReference type="ARBA" id="ARBA00006484"/>
    </source>
</evidence>
<gene>
    <name evidence="3" type="ORF">FCIRC_12168</name>
</gene>
<dbReference type="PANTHER" id="PTHR24321">
    <property type="entry name" value="DEHYDROGENASES, SHORT CHAIN"/>
    <property type="match status" value="1"/>
</dbReference>
<proteinExistence type="inferred from homology"/>
<dbReference type="PRINTS" id="PR00081">
    <property type="entry name" value="GDHRDH"/>
</dbReference>
<dbReference type="Proteomes" id="UP000572754">
    <property type="component" value="Unassembled WGS sequence"/>
</dbReference>
<dbReference type="PANTHER" id="PTHR24321:SF8">
    <property type="entry name" value="ESTRADIOL 17-BETA-DEHYDROGENASE 8-RELATED"/>
    <property type="match status" value="1"/>
</dbReference>
<reference evidence="3 4" key="2">
    <citation type="submission" date="2020-05" db="EMBL/GenBank/DDBJ databases">
        <title>Identification and distribution of gene clusters putatively required for synthesis of sphingolipid metabolism inhibitors in phylogenetically diverse species of the filamentous fungus Fusarium.</title>
        <authorList>
            <person name="Kim H.-S."/>
            <person name="Busman M."/>
            <person name="Brown D.W."/>
            <person name="Divon H."/>
            <person name="Uhlig S."/>
            <person name="Proctor R.H."/>
        </authorList>
    </citation>
    <scope>NUCLEOTIDE SEQUENCE [LARGE SCALE GENOMIC DNA]</scope>
    <source>
        <strain evidence="3 4">NRRL 25331</strain>
    </source>
</reference>
<organism evidence="3 4">
    <name type="scientific">Fusarium circinatum</name>
    <name type="common">Pitch canker fungus</name>
    <name type="synonym">Gibberella circinata</name>
    <dbReference type="NCBI Taxonomy" id="48490"/>
    <lineage>
        <taxon>Eukaryota</taxon>
        <taxon>Fungi</taxon>
        <taxon>Dikarya</taxon>
        <taxon>Ascomycota</taxon>
        <taxon>Pezizomycotina</taxon>
        <taxon>Sordariomycetes</taxon>
        <taxon>Hypocreomycetidae</taxon>
        <taxon>Hypocreales</taxon>
        <taxon>Nectriaceae</taxon>
        <taxon>Fusarium</taxon>
        <taxon>Fusarium fujikuroi species complex</taxon>
    </lineage>
</organism>
<evidence type="ECO:0000313" key="4">
    <source>
        <dbReference type="Proteomes" id="UP000572754"/>
    </source>
</evidence>
<dbReference type="Pfam" id="PF00106">
    <property type="entry name" value="adh_short"/>
    <property type="match status" value="1"/>
</dbReference>
<comment type="similarity">
    <text evidence="1">Belongs to the short-chain dehydrogenases/reductases (SDR) family.</text>
</comment>
<accession>A0A8H5WJ06</accession>
<comment type="caution">
    <text evidence="3">The sequence shown here is derived from an EMBL/GenBank/DDBJ whole genome shotgun (WGS) entry which is preliminary data.</text>
</comment>
<dbReference type="Gene3D" id="3.40.50.720">
    <property type="entry name" value="NAD(P)-binding Rossmann-like Domain"/>
    <property type="match status" value="1"/>
</dbReference>
<dbReference type="InterPro" id="IPR036291">
    <property type="entry name" value="NAD(P)-bd_dom_sf"/>
</dbReference>
<dbReference type="GO" id="GO:0016491">
    <property type="term" value="F:oxidoreductase activity"/>
    <property type="evidence" value="ECO:0007669"/>
    <property type="project" value="UniProtKB-KW"/>
</dbReference>
<dbReference type="Gene3D" id="1.10.8.400">
    <property type="entry name" value="Enoyl acyl carrier protein reductase"/>
    <property type="match status" value="1"/>
</dbReference>
<dbReference type="Pfam" id="PF13561">
    <property type="entry name" value="adh_short_C2"/>
    <property type="match status" value="1"/>
</dbReference>
<dbReference type="AlphaFoldDB" id="A0A8H5WJ06"/>
<keyword evidence="2" id="KW-0560">Oxidoreductase</keyword>
<protein>
    <submittedName>
        <fullName evidence="3">Short chain dehydrogenase oxidoreductase</fullName>
    </submittedName>
</protein>
<dbReference type="EMBL" id="JAAQPE010000517">
    <property type="protein sequence ID" value="KAF5660320.1"/>
    <property type="molecule type" value="Genomic_DNA"/>
</dbReference>
<keyword evidence="4" id="KW-1185">Reference proteome</keyword>
<evidence type="ECO:0000256" key="2">
    <source>
        <dbReference type="ARBA" id="ARBA00023002"/>
    </source>
</evidence>
<sequence length="466" mass="50373">MDLTRKVAIVTGCSSGVGLCTTEVFLSLGAKVLGLDRTPCSLDRPGFRFQMCDIGRSESIKEAVDVYRATYGSKLDILANVAGVMDAFASADTMTDDVWERNININVKGPTLLSREILPLMKNRGQGSIINVGSVATNIIQSVPGGFDGIDKAGYAASQEFVAIHIPPGTEPTLRVEHIANTIAFLASDLSEGITGAIIPVDRGWSFLISGPTLAASPDVANAYGGALEGLTLEATQPILISMLGTTRWGAMTPTSVTRSSRICSKHISYHSALSTSTNTPSCQRKHPLGTLGGSVDWSDITTPAYWDYGIHPYTITLPTSRQSLLETPDPGNTNYVGAAGFPLFKFYAKKMVGERAKTVRSTDGKWDCFATIGPRGDRVRILAGIRVATGNYTLRIKGPETVGYKSRGKLDAKFYAFYDSDDIFQPFGDPPYLGTQSVPIVNREAQLNVHVTDPHTGWRIEFKRY</sequence>
<dbReference type="InterPro" id="IPR002347">
    <property type="entry name" value="SDR_fam"/>
</dbReference>
<dbReference type="SUPFAM" id="SSF51735">
    <property type="entry name" value="NAD(P)-binding Rossmann-fold domains"/>
    <property type="match status" value="1"/>
</dbReference>
<reference evidence="4" key="1">
    <citation type="journal article" date="2020" name="BMC Genomics">
        <title>Correction to: Identification and distribution of gene clusters required for synthesis of sphingolipid metabolism inhibitors in diverse species of the filamentous fungus Fusarium.</title>
        <authorList>
            <person name="Kim H.S."/>
            <person name="Lohmar J.M."/>
            <person name="Busman M."/>
            <person name="Brown D.W."/>
            <person name="Naumann T.A."/>
            <person name="Divon H.H."/>
            <person name="Lysoe E."/>
            <person name="Uhlig S."/>
            <person name="Proctor R.H."/>
        </authorList>
    </citation>
    <scope>NUCLEOTIDE SEQUENCE [LARGE SCALE GENOMIC DNA]</scope>
    <source>
        <strain evidence="4">NRRL 25331</strain>
    </source>
</reference>
<name>A0A8H5WJ06_FUSCI</name>